<dbReference type="GO" id="GO:0004655">
    <property type="term" value="F:porphobilinogen synthase activity"/>
    <property type="evidence" value="ECO:0007669"/>
    <property type="project" value="UniProtKB-EC"/>
</dbReference>
<dbReference type="CDD" id="cd00384">
    <property type="entry name" value="ALAD_PBGS"/>
    <property type="match status" value="1"/>
</dbReference>
<dbReference type="SUPFAM" id="SSF51569">
    <property type="entry name" value="Aldolase"/>
    <property type="match status" value="1"/>
</dbReference>
<evidence type="ECO:0000256" key="13">
    <source>
        <dbReference type="RuleBase" id="RU000515"/>
    </source>
</evidence>
<dbReference type="PRINTS" id="PR00144">
    <property type="entry name" value="DALDHYDRTASE"/>
</dbReference>
<keyword evidence="12" id="KW-0460">Magnesium</keyword>
<feature type="binding site" evidence="10">
    <location>
        <position position="275"/>
    </location>
    <ligand>
        <name>5-aminolevulinate</name>
        <dbReference type="ChEBI" id="CHEBI:356416"/>
        <label>2</label>
    </ligand>
</feature>
<evidence type="ECO:0000256" key="9">
    <source>
        <dbReference type="PIRSR" id="PIRSR001415-1"/>
    </source>
</evidence>
<dbReference type="Pfam" id="PF00490">
    <property type="entry name" value="ALAD"/>
    <property type="match status" value="1"/>
</dbReference>
<dbReference type="InterPro" id="IPR013785">
    <property type="entry name" value="Aldolase_TIM"/>
</dbReference>
<dbReference type="OrthoDB" id="8493at2157"/>
<keyword evidence="16" id="KW-1185">Reference proteome</keyword>
<feature type="active site" description="Schiff-base intermediate with substrate" evidence="9">
    <location>
        <position position="196"/>
    </location>
</feature>
<feature type="binding site" evidence="11">
    <location>
        <position position="121"/>
    </location>
    <ligand>
        <name>Zn(2+)</name>
        <dbReference type="ChEBI" id="CHEBI:29105"/>
        <note>catalytic</note>
    </ligand>
</feature>
<feature type="binding site" evidence="10">
    <location>
        <position position="218"/>
    </location>
    <ligand>
        <name>5-aminolevulinate</name>
        <dbReference type="ChEBI" id="CHEBI:356416"/>
        <label>1</label>
    </ligand>
</feature>
<feature type="binding site" evidence="10">
    <location>
        <position position="206"/>
    </location>
    <ligand>
        <name>5-aminolevulinate</name>
        <dbReference type="ChEBI" id="CHEBI:356416"/>
        <label>1</label>
    </ligand>
</feature>
<evidence type="ECO:0000256" key="11">
    <source>
        <dbReference type="PIRSR" id="PIRSR001415-3"/>
    </source>
</evidence>
<evidence type="ECO:0000256" key="10">
    <source>
        <dbReference type="PIRSR" id="PIRSR001415-2"/>
    </source>
</evidence>
<evidence type="ECO:0000256" key="5">
    <source>
        <dbReference type="ARBA" id="ARBA00023133"/>
    </source>
</evidence>
<evidence type="ECO:0000256" key="1">
    <source>
        <dbReference type="ARBA" id="ARBA00004694"/>
    </source>
</evidence>
<keyword evidence="5" id="KW-0350">Heme biosynthesis</keyword>
<dbReference type="Gene3D" id="3.20.20.70">
    <property type="entry name" value="Aldolase class I"/>
    <property type="match status" value="1"/>
</dbReference>
<dbReference type="SMART" id="SM01004">
    <property type="entry name" value="ALAD"/>
    <property type="match status" value="1"/>
</dbReference>
<dbReference type="UniPathway" id="UPA00251">
    <property type="reaction ID" value="UER00318"/>
</dbReference>
<dbReference type="EC" id="4.2.1.24" evidence="3 13"/>
<feature type="binding site" evidence="11">
    <location>
        <position position="119"/>
    </location>
    <ligand>
        <name>Zn(2+)</name>
        <dbReference type="ChEBI" id="CHEBI:29105"/>
        <note>catalytic</note>
    </ligand>
</feature>
<dbReference type="FunFam" id="3.20.20.70:FF:000019">
    <property type="entry name" value="Delta-aminolevulinic acid dehydratase"/>
    <property type="match status" value="1"/>
</dbReference>
<evidence type="ECO:0000256" key="12">
    <source>
        <dbReference type="PIRSR" id="PIRSR001415-5"/>
    </source>
</evidence>
<dbReference type="PANTHER" id="PTHR11458:SF0">
    <property type="entry name" value="DELTA-AMINOLEVULINIC ACID DEHYDRATASE"/>
    <property type="match status" value="1"/>
</dbReference>
<dbReference type="HOGENOM" id="CLU_035731_0_0_2"/>
<comment type="pathway">
    <text evidence="1">Porphyrin-containing compound metabolism; protoporphyrin-IX biosynthesis; coproporphyrinogen-III from 5-aminolevulinate: step 1/4.</text>
</comment>
<evidence type="ECO:0000256" key="7">
    <source>
        <dbReference type="ARBA" id="ARBA00023244"/>
    </source>
</evidence>
<evidence type="ECO:0000256" key="2">
    <source>
        <dbReference type="ARBA" id="ARBA00008055"/>
    </source>
</evidence>
<comment type="subunit">
    <text evidence="13">Homooctamer.</text>
</comment>
<dbReference type="GeneID" id="14408116"/>
<dbReference type="AlphaFoldDB" id="L0KVA1"/>
<dbReference type="NCBIfam" id="NF006762">
    <property type="entry name" value="PRK09283.1"/>
    <property type="match status" value="1"/>
</dbReference>
<dbReference type="RefSeq" id="WP_015324233.1">
    <property type="nucleotide sequence ID" value="NC_019977.1"/>
</dbReference>
<name>L0KVA1_METHD</name>
<dbReference type="PANTHER" id="PTHR11458">
    <property type="entry name" value="DELTA-AMINOLEVULINIC ACID DEHYDRATASE"/>
    <property type="match status" value="1"/>
</dbReference>
<dbReference type="KEGG" id="mhz:Metho_0823"/>
<dbReference type="GO" id="GO:0008270">
    <property type="term" value="F:zinc ion binding"/>
    <property type="evidence" value="ECO:0007669"/>
    <property type="project" value="TreeGrafter"/>
</dbReference>
<dbReference type="InterPro" id="IPR001731">
    <property type="entry name" value="ALAD"/>
</dbReference>
<evidence type="ECO:0000313" key="15">
    <source>
        <dbReference type="EMBL" id="AGB49066.1"/>
    </source>
</evidence>
<feature type="active site" description="Schiff-base intermediate with substrate" evidence="9">
    <location>
        <position position="249"/>
    </location>
</feature>
<evidence type="ECO:0000256" key="4">
    <source>
        <dbReference type="ARBA" id="ARBA00020771"/>
    </source>
</evidence>
<dbReference type="PIRSF" id="PIRSF001415">
    <property type="entry name" value="Porphbilin_synth"/>
    <property type="match status" value="1"/>
</dbReference>
<comment type="catalytic activity">
    <reaction evidence="8 13">
        <text>2 5-aminolevulinate = porphobilinogen + 2 H2O + H(+)</text>
        <dbReference type="Rhea" id="RHEA:24064"/>
        <dbReference type="ChEBI" id="CHEBI:15377"/>
        <dbReference type="ChEBI" id="CHEBI:15378"/>
        <dbReference type="ChEBI" id="CHEBI:58126"/>
        <dbReference type="ChEBI" id="CHEBI:356416"/>
        <dbReference type="EC" id="4.2.1.24"/>
    </reaction>
</comment>
<feature type="binding site" evidence="10">
    <location>
        <position position="314"/>
    </location>
    <ligand>
        <name>5-aminolevulinate</name>
        <dbReference type="ChEBI" id="CHEBI:356416"/>
        <label>2</label>
    </ligand>
</feature>
<feature type="binding site" evidence="11">
    <location>
        <position position="129"/>
    </location>
    <ligand>
        <name>Zn(2+)</name>
        <dbReference type="ChEBI" id="CHEBI:29105"/>
        <note>catalytic</note>
    </ligand>
</feature>
<evidence type="ECO:0000256" key="14">
    <source>
        <dbReference type="RuleBase" id="RU004161"/>
    </source>
</evidence>
<keyword evidence="11" id="KW-0479">Metal-binding</keyword>
<proteinExistence type="inferred from homology"/>
<reference evidence="16" key="1">
    <citation type="submission" date="2012-02" db="EMBL/GenBank/DDBJ databases">
        <title>Complete sequence of chromosome of Methanomethylovorans hollandica DSM 15978.</title>
        <authorList>
            <person name="Lucas S."/>
            <person name="Copeland A."/>
            <person name="Lapidus A."/>
            <person name="Glavina del Rio T."/>
            <person name="Dalin E."/>
            <person name="Tice H."/>
            <person name="Bruce D."/>
            <person name="Goodwin L."/>
            <person name="Pitluck S."/>
            <person name="Peters L."/>
            <person name="Mikhailova N."/>
            <person name="Held B."/>
            <person name="Kyrpides N."/>
            <person name="Mavromatis K."/>
            <person name="Ivanova N."/>
            <person name="Brettin T."/>
            <person name="Detter J.C."/>
            <person name="Han C."/>
            <person name="Larimer F."/>
            <person name="Land M."/>
            <person name="Hauser L."/>
            <person name="Markowitz V."/>
            <person name="Cheng J.-F."/>
            <person name="Hugenholtz P."/>
            <person name="Woyke T."/>
            <person name="Wu D."/>
            <person name="Spring S."/>
            <person name="Schroeder M."/>
            <person name="Brambilla E."/>
            <person name="Klenk H.-P."/>
            <person name="Eisen J.A."/>
        </authorList>
    </citation>
    <scope>NUCLEOTIDE SEQUENCE [LARGE SCALE GENOMIC DNA]</scope>
    <source>
        <strain evidence="16">DSM 15978 / NBRC 107637 / DMS1</strain>
    </source>
</reference>
<dbReference type="PROSITE" id="PS00169">
    <property type="entry name" value="D_ALA_DEHYDRATASE"/>
    <property type="match status" value="1"/>
</dbReference>
<dbReference type="Proteomes" id="UP000010866">
    <property type="component" value="Chromosome"/>
</dbReference>
<dbReference type="GO" id="GO:0005829">
    <property type="term" value="C:cytosol"/>
    <property type="evidence" value="ECO:0007669"/>
    <property type="project" value="TreeGrafter"/>
</dbReference>
<sequence>MFPQVRMRRLRSGKIRDMIRETSLSVDDLIYPMFVDENIDSPLAMSSMPGISRLPVEMAADDAKEAAELGIPAVILFGIPSTKDDKGSSAWGEDDVVQRAVREIKNELGKDMYVITDVCLCEYTSHGHCGVVDMEHEQILNDPTLPLLGRTAVSHALAGADMVAPSGMMDGMITAIRDALDKSNCSDVPIMSYAAKYSSAFYGPFREAADSGYSFGDRSSYQMDPANSDEAVREAELDILEGADVIMVKPALPYLDVLYRIKTEFKMPTAAYNVSGEFAMLKAAARLGWLDENKVMYESLLSIKRAGADMILTYFAKDLARMLK</sequence>
<dbReference type="GO" id="GO:0006782">
    <property type="term" value="P:protoporphyrinogen IX biosynthetic process"/>
    <property type="evidence" value="ECO:0007669"/>
    <property type="project" value="UniProtKB-UniPathway"/>
</dbReference>
<evidence type="ECO:0000256" key="6">
    <source>
        <dbReference type="ARBA" id="ARBA00023239"/>
    </source>
</evidence>
<dbReference type="STRING" id="867904.Metho_0823"/>
<keyword evidence="7 13" id="KW-0627">Porphyrin biosynthesis</keyword>
<protein>
    <recommendedName>
        <fullName evidence="4 13">Delta-aminolevulinic acid dehydratase</fullName>
        <ecNumber evidence="3 13">4.2.1.24</ecNumber>
    </recommendedName>
</protein>
<feature type="binding site" evidence="12">
    <location>
        <position position="234"/>
    </location>
    <ligand>
        <name>Mg(2+)</name>
        <dbReference type="ChEBI" id="CHEBI:18420"/>
    </ligand>
</feature>
<gene>
    <name evidence="15" type="ordered locus">Metho_0823</name>
</gene>
<dbReference type="EMBL" id="CP003362">
    <property type="protein sequence ID" value="AGB49066.1"/>
    <property type="molecule type" value="Genomic_DNA"/>
</dbReference>
<accession>L0KVA1</accession>
<evidence type="ECO:0000256" key="8">
    <source>
        <dbReference type="ARBA" id="ARBA00047651"/>
    </source>
</evidence>
<dbReference type="InterPro" id="IPR030656">
    <property type="entry name" value="ALAD_AS"/>
</dbReference>
<evidence type="ECO:0000256" key="3">
    <source>
        <dbReference type="ARBA" id="ARBA00012053"/>
    </source>
</evidence>
<keyword evidence="11" id="KW-0862">Zinc</keyword>
<keyword evidence="6 13" id="KW-0456">Lyase</keyword>
<evidence type="ECO:0000313" key="16">
    <source>
        <dbReference type="Proteomes" id="UP000010866"/>
    </source>
</evidence>
<comment type="similarity">
    <text evidence="2 14">Belongs to the ALAD family.</text>
</comment>
<organism evidence="15 16">
    <name type="scientific">Methanomethylovorans hollandica (strain DSM 15978 / NBRC 107637 / DMS1)</name>
    <dbReference type="NCBI Taxonomy" id="867904"/>
    <lineage>
        <taxon>Archaea</taxon>
        <taxon>Methanobacteriati</taxon>
        <taxon>Methanobacteriota</taxon>
        <taxon>Stenosarchaea group</taxon>
        <taxon>Methanomicrobia</taxon>
        <taxon>Methanosarcinales</taxon>
        <taxon>Methanosarcinaceae</taxon>
        <taxon>Methanomethylovorans</taxon>
    </lineage>
</organism>